<proteinExistence type="predicted"/>
<sequence>MRKNVGYFEGTDSTLLTDLVCNGYDTVPISNGFDNHGMHVRIINNENRIDVLVGYVHKIYASDDDVQSGGVVTYQDVFHVCRTFDIPLVLVVHRELHDKARKLFTEIPDVVEFVDPQDMLSRVRDILNGD</sequence>
<dbReference type="EMBL" id="UOEI01000255">
    <property type="protein sequence ID" value="VAV99353.1"/>
    <property type="molecule type" value="Genomic_DNA"/>
</dbReference>
<evidence type="ECO:0000313" key="1">
    <source>
        <dbReference type="EMBL" id="VAV99353.1"/>
    </source>
</evidence>
<accession>A0A3B0SSB6</accession>
<protein>
    <submittedName>
        <fullName evidence="1">Uncharacterized protein</fullName>
    </submittedName>
</protein>
<reference evidence="1" key="1">
    <citation type="submission" date="2018-06" db="EMBL/GenBank/DDBJ databases">
        <authorList>
            <person name="Zhirakovskaya E."/>
        </authorList>
    </citation>
    <scope>NUCLEOTIDE SEQUENCE</scope>
</reference>
<dbReference type="AlphaFoldDB" id="A0A3B0SSB6"/>
<organism evidence="1">
    <name type="scientific">hydrothermal vent metagenome</name>
    <dbReference type="NCBI Taxonomy" id="652676"/>
    <lineage>
        <taxon>unclassified sequences</taxon>
        <taxon>metagenomes</taxon>
        <taxon>ecological metagenomes</taxon>
    </lineage>
</organism>
<name>A0A3B0SSB6_9ZZZZ</name>
<gene>
    <name evidence="1" type="ORF">MNBD_ACTINO01-1025</name>
</gene>